<sequence>MKRRVALKNLALSFGGLMALPTWAENWSEQSLVAVQAYLTPDQEALLAEITETILPTTDTPGAKDLKIHLFVHKMISDCYEPEVQANVVKGLETAEQLAKQTYAKTFATCDTKQREEILTTMEISIDPNWASFYKLVKDLTLQGYLTSEYYLTNHTNYKMIPGHFYGCVPAPTPQAQLQK</sequence>
<dbReference type="KEGG" id="aswu:HUW51_11930"/>
<organism evidence="2 3">
    <name type="scientific">Adhaeribacter swui</name>
    <dbReference type="NCBI Taxonomy" id="2086471"/>
    <lineage>
        <taxon>Bacteria</taxon>
        <taxon>Pseudomonadati</taxon>
        <taxon>Bacteroidota</taxon>
        <taxon>Cytophagia</taxon>
        <taxon>Cytophagales</taxon>
        <taxon>Hymenobacteraceae</taxon>
        <taxon>Adhaeribacter</taxon>
    </lineage>
</organism>
<feature type="signal peptide" evidence="1">
    <location>
        <begin position="1"/>
        <end position="24"/>
    </location>
</feature>
<accession>A0A7G7G8B1</accession>
<evidence type="ECO:0000313" key="3">
    <source>
        <dbReference type="Proteomes" id="UP000515237"/>
    </source>
</evidence>
<name>A0A7G7G8B1_9BACT</name>
<dbReference type="RefSeq" id="WP_185274247.1">
    <property type="nucleotide sequence ID" value="NZ_CP055156.1"/>
</dbReference>
<dbReference type="AlphaFoldDB" id="A0A7G7G8B1"/>
<dbReference type="Pfam" id="PF13618">
    <property type="entry name" value="Gluconate_2-dh3"/>
    <property type="match status" value="1"/>
</dbReference>
<reference evidence="2 3" key="1">
    <citation type="journal article" date="2018" name="Int. J. Syst. Evol. Microbiol.">
        <title>Adhaeribacter swui sp. nov., isolated from wet mud.</title>
        <authorList>
            <person name="Kim D.U."/>
            <person name="Kim K.W."/>
            <person name="Kang M.S."/>
            <person name="Kim J.Y."/>
            <person name="Jang J.H."/>
            <person name="Kim M.K."/>
        </authorList>
    </citation>
    <scope>NUCLEOTIDE SEQUENCE [LARGE SCALE GENOMIC DNA]</scope>
    <source>
        <strain evidence="2 3">KCTC 52873</strain>
    </source>
</reference>
<proteinExistence type="predicted"/>
<dbReference type="Proteomes" id="UP000515237">
    <property type="component" value="Chromosome"/>
</dbReference>
<feature type="chain" id="PRO_5028874511" evidence="1">
    <location>
        <begin position="25"/>
        <end position="180"/>
    </location>
</feature>
<keyword evidence="3" id="KW-1185">Reference proteome</keyword>
<dbReference type="EMBL" id="CP055156">
    <property type="protein sequence ID" value="QNF33395.1"/>
    <property type="molecule type" value="Genomic_DNA"/>
</dbReference>
<evidence type="ECO:0000256" key="1">
    <source>
        <dbReference type="SAM" id="SignalP"/>
    </source>
</evidence>
<gene>
    <name evidence="2" type="ORF">HUW51_11930</name>
</gene>
<keyword evidence="1" id="KW-0732">Signal</keyword>
<protein>
    <submittedName>
        <fullName evidence="2">Gluconate 2-dehydrogenase subunit 3 family protein</fullName>
    </submittedName>
</protein>
<evidence type="ECO:0000313" key="2">
    <source>
        <dbReference type="EMBL" id="QNF33395.1"/>
    </source>
</evidence>
<dbReference type="InterPro" id="IPR027056">
    <property type="entry name" value="Gluconate_2DH_su3"/>
</dbReference>